<name>A0A183IW00_9BILA</name>
<organism evidence="4">
    <name type="scientific">Soboliphyme baturini</name>
    <dbReference type="NCBI Taxonomy" id="241478"/>
    <lineage>
        <taxon>Eukaryota</taxon>
        <taxon>Metazoa</taxon>
        <taxon>Ecdysozoa</taxon>
        <taxon>Nematoda</taxon>
        <taxon>Enoplea</taxon>
        <taxon>Dorylaimia</taxon>
        <taxon>Dioctophymatida</taxon>
        <taxon>Dioctophymatoidea</taxon>
        <taxon>Soboliphymatidae</taxon>
        <taxon>Soboliphyme</taxon>
    </lineage>
</organism>
<accession>A0A183IW00</accession>
<dbReference type="CDD" id="cd19609">
    <property type="entry name" value="NTD_TDP-43"/>
    <property type="match status" value="1"/>
</dbReference>
<reference evidence="2 3" key="2">
    <citation type="submission" date="2018-11" db="EMBL/GenBank/DDBJ databases">
        <authorList>
            <consortium name="Pathogen Informatics"/>
        </authorList>
    </citation>
    <scope>NUCLEOTIDE SEQUENCE [LARGE SCALE GENOMIC DNA]</scope>
</reference>
<feature type="domain" description="TAR DNA-binding protein 43 N-terminal" evidence="1">
    <location>
        <begin position="48"/>
        <end position="110"/>
    </location>
</feature>
<evidence type="ECO:0000313" key="2">
    <source>
        <dbReference type="EMBL" id="VDP14342.1"/>
    </source>
</evidence>
<evidence type="ECO:0000313" key="3">
    <source>
        <dbReference type="Proteomes" id="UP000270296"/>
    </source>
</evidence>
<dbReference type="EMBL" id="UZAM01010954">
    <property type="protein sequence ID" value="VDP14342.1"/>
    <property type="molecule type" value="Genomic_DNA"/>
</dbReference>
<gene>
    <name evidence="2" type="ORF">SBAD_LOCUS7797</name>
</gene>
<dbReference type="Proteomes" id="UP000270296">
    <property type="component" value="Unassembled WGS sequence"/>
</dbReference>
<dbReference type="OrthoDB" id="2020831at2759"/>
<dbReference type="WBParaSite" id="SBAD_0000809001-mRNA-1">
    <property type="protein sequence ID" value="SBAD_0000809001-mRNA-1"/>
    <property type="gene ID" value="SBAD_0000809001"/>
</dbReference>
<reference evidence="4" key="1">
    <citation type="submission" date="2016-06" db="UniProtKB">
        <authorList>
            <consortium name="WormBaseParasite"/>
        </authorList>
    </citation>
    <scope>IDENTIFICATION</scope>
</reference>
<evidence type="ECO:0000259" key="1">
    <source>
        <dbReference type="Pfam" id="PF18694"/>
    </source>
</evidence>
<dbReference type="AlphaFoldDB" id="A0A183IW00"/>
<evidence type="ECO:0000313" key="4">
    <source>
        <dbReference type="WBParaSite" id="SBAD_0000809001-mRNA-1"/>
    </source>
</evidence>
<sequence>MTSVFNKLCRQSWTTAAVAKAAIEDDDRLSEIDDCPPSDDHVVHVHSGTFQCPLENDGTLLLSTIQSQIPWAAGLWYMPAESNCRRAIRLDSASGRLFPPNNGWGDRIYTEVEQLLTSKSNLKHQNVMLLRKLKEKNEVLMKVLSEGAEAENRQQLVNELQKEIDSFCEEAGLKDSYPVPVDLQ</sequence>
<keyword evidence="3" id="KW-1185">Reference proteome</keyword>
<dbReference type="InterPro" id="IPR041105">
    <property type="entry name" value="TDP-43_N"/>
</dbReference>
<protein>
    <submittedName>
        <fullName evidence="4">TDP43_N domain-containing protein</fullName>
    </submittedName>
</protein>
<dbReference type="Pfam" id="PF18694">
    <property type="entry name" value="TDP-43_N"/>
    <property type="match status" value="1"/>
</dbReference>
<proteinExistence type="predicted"/>